<organism evidence="2">
    <name type="scientific">Oryza meridionalis</name>
    <dbReference type="NCBI Taxonomy" id="40149"/>
    <lineage>
        <taxon>Eukaryota</taxon>
        <taxon>Viridiplantae</taxon>
        <taxon>Streptophyta</taxon>
        <taxon>Embryophyta</taxon>
        <taxon>Tracheophyta</taxon>
        <taxon>Spermatophyta</taxon>
        <taxon>Magnoliopsida</taxon>
        <taxon>Liliopsida</taxon>
        <taxon>Poales</taxon>
        <taxon>Poaceae</taxon>
        <taxon>BOP clade</taxon>
        <taxon>Oryzoideae</taxon>
        <taxon>Oryzeae</taxon>
        <taxon>Oryzinae</taxon>
        <taxon>Oryza</taxon>
    </lineage>
</organism>
<feature type="region of interest" description="Disordered" evidence="1">
    <location>
        <begin position="1"/>
        <end position="22"/>
    </location>
</feature>
<dbReference type="AlphaFoldDB" id="A0A0E0C2C4"/>
<dbReference type="Gramene" id="OMERI01G15290.1">
    <property type="protein sequence ID" value="OMERI01G15290.1"/>
    <property type="gene ID" value="OMERI01G15290"/>
</dbReference>
<name>A0A0E0C2C4_9ORYZ</name>
<evidence type="ECO:0000256" key="1">
    <source>
        <dbReference type="SAM" id="MobiDB-lite"/>
    </source>
</evidence>
<reference evidence="2" key="2">
    <citation type="submission" date="2018-05" db="EMBL/GenBank/DDBJ databases">
        <title>OmerRS3 (Oryza meridionalis Reference Sequence Version 3).</title>
        <authorList>
            <person name="Zhang J."/>
            <person name="Kudrna D."/>
            <person name="Lee S."/>
            <person name="Talag J."/>
            <person name="Welchert J."/>
            <person name="Wing R.A."/>
        </authorList>
    </citation>
    <scope>NUCLEOTIDE SEQUENCE [LARGE SCALE GENOMIC DNA]</scope>
    <source>
        <strain evidence="2">cv. OR44</strain>
    </source>
</reference>
<protein>
    <submittedName>
        <fullName evidence="2">Uncharacterized protein</fullName>
    </submittedName>
</protein>
<evidence type="ECO:0000313" key="3">
    <source>
        <dbReference type="Proteomes" id="UP000008021"/>
    </source>
</evidence>
<feature type="compositionally biased region" description="Polar residues" evidence="1">
    <location>
        <begin position="7"/>
        <end position="16"/>
    </location>
</feature>
<reference evidence="2" key="1">
    <citation type="submission" date="2015-04" db="UniProtKB">
        <authorList>
            <consortium name="EnsemblPlants"/>
        </authorList>
    </citation>
    <scope>IDENTIFICATION</scope>
</reference>
<keyword evidence="3" id="KW-1185">Reference proteome</keyword>
<sequence>MCVPSLASLQSHQSPSICHGSRPSCTVGRISSCSPSKLQSISLPNSIHLLWRLRRRTARVCSPCSKLGVQSSAEELKSTNKDLKQLHKVHQAGPECHFGLGGL</sequence>
<dbReference type="Proteomes" id="UP000008021">
    <property type="component" value="Chromosome 1"/>
</dbReference>
<accession>A0A0E0C2C4</accession>
<dbReference type="HOGENOM" id="CLU_2268052_0_0_1"/>
<dbReference type="EnsemblPlants" id="OMERI01G15290.1">
    <property type="protein sequence ID" value="OMERI01G15290.1"/>
    <property type="gene ID" value="OMERI01G15290"/>
</dbReference>
<evidence type="ECO:0000313" key="2">
    <source>
        <dbReference type="EnsemblPlants" id="OMERI01G15290.1"/>
    </source>
</evidence>
<proteinExistence type="predicted"/>